<organism evidence="1">
    <name type="scientific">Siphoviridae sp. ctx254</name>
    <dbReference type="NCBI Taxonomy" id="2825737"/>
    <lineage>
        <taxon>Viruses</taxon>
        <taxon>Duplodnaviria</taxon>
        <taxon>Heunggongvirae</taxon>
        <taxon>Uroviricota</taxon>
        <taxon>Caudoviricetes</taxon>
    </lineage>
</organism>
<sequence length="84" mass="9222">MLKPCYETGYDLHVANYIAYANDGKLYEDADHKTEAAQEDCEKAFKLGRLMIDNGTELCQAVAKTSAGFVTYDGKTAVTYTAKA</sequence>
<name>A0A8S5TVS1_9CAUD</name>
<accession>A0A8S5TVS1</accession>
<protein>
    <submittedName>
        <fullName evidence="1">Cytochrome b-c1 complex subunit</fullName>
    </submittedName>
</protein>
<reference evidence="1" key="1">
    <citation type="journal article" date="2021" name="Proc. Natl. Acad. Sci. U.S.A.">
        <title>A Catalog of Tens of Thousands of Viruses from Human Metagenomes Reveals Hidden Associations with Chronic Diseases.</title>
        <authorList>
            <person name="Tisza M.J."/>
            <person name="Buck C.B."/>
        </authorList>
    </citation>
    <scope>NUCLEOTIDE SEQUENCE</scope>
    <source>
        <strain evidence="1">Ctx254</strain>
    </source>
</reference>
<proteinExistence type="predicted"/>
<dbReference type="EMBL" id="BK015941">
    <property type="protein sequence ID" value="DAF86294.1"/>
    <property type="molecule type" value="Genomic_DNA"/>
</dbReference>
<evidence type="ECO:0000313" key="1">
    <source>
        <dbReference type="EMBL" id="DAF86294.1"/>
    </source>
</evidence>